<dbReference type="InterPro" id="IPR036397">
    <property type="entry name" value="RNaseH_sf"/>
</dbReference>
<dbReference type="GO" id="GO:0003676">
    <property type="term" value="F:nucleic acid binding"/>
    <property type="evidence" value="ECO:0007669"/>
    <property type="project" value="InterPro"/>
</dbReference>
<reference evidence="2 5" key="2">
    <citation type="submission" date="2019-12" db="EMBL/GenBank/DDBJ databases">
        <title>Draft genome sequence of Labilibaculum sp. strain 44 isolated from deep waters of Black Sea.</title>
        <authorList>
            <person name="Yadav S."/>
            <person name="Villanueva L."/>
        </authorList>
    </citation>
    <scope>NUCLEOTIDE SEQUENCE [LARGE SCALE GENOMIC DNA]</scope>
    <source>
        <strain evidence="2 5">44</strain>
    </source>
</reference>
<keyword evidence="4" id="KW-1185">Reference proteome</keyword>
<dbReference type="RefSeq" id="WP_156196497.1">
    <property type="nucleotide sequence ID" value="NZ_QTZN02000037.1"/>
</dbReference>
<protein>
    <submittedName>
        <fullName evidence="2">Ribonuclease H</fullName>
    </submittedName>
</protein>
<dbReference type="Proteomes" id="UP000462449">
    <property type="component" value="Unassembled WGS sequence"/>
</dbReference>
<dbReference type="OrthoDB" id="8546514at2"/>
<feature type="domain" description="RNase H type-1" evidence="1">
    <location>
        <begin position="1"/>
        <end position="156"/>
    </location>
</feature>
<evidence type="ECO:0000313" key="3">
    <source>
        <dbReference type="EMBL" id="MVB08196.1"/>
    </source>
</evidence>
<dbReference type="InterPro" id="IPR012337">
    <property type="entry name" value="RNaseH-like_sf"/>
</dbReference>
<gene>
    <name evidence="3" type="ORF">DWB62_014315</name>
    <name evidence="2" type="ORF">GNY23_14315</name>
</gene>
<dbReference type="Pfam" id="PF00075">
    <property type="entry name" value="RNase_H"/>
    <property type="match status" value="1"/>
</dbReference>
<dbReference type="InterPro" id="IPR002156">
    <property type="entry name" value="RNaseH_domain"/>
</dbReference>
<evidence type="ECO:0000313" key="4">
    <source>
        <dbReference type="Proteomes" id="UP000285951"/>
    </source>
</evidence>
<dbReference type="PROSITE" id="PS50879">
    <property type="entry name" value="RNASE_H_1"/>
    <property type="match status" value="1"/>
</dbReference>
<evidence type="ECO:0000259" key="1">
    <source>
        <dbReference type="PROSITE" id="PS50879"/>
    </source>
</evidence>
<comment type="caution">
    <text evidence="2">The sequence shown here is derived from an EMBL/GenBank/DDBJ whole genome shotgun (WGS) entry which is preliminary data.</text>
</comment>
<sequence length="160" mass="18015">MSNQLFLFTDGSVNPQSKIGFGAVLLLQDLNVSLDEAKTLVKLNRFENTSSTKLELQVLLLALNEIDSDNCHVIVYTDSQNIIGLPARRERFEKNGYCSKNGKLIANHKLYQEFYRLTDALKCEFVKVKGHKVSGQKDPVDQLFALVDRASRNALRARGI</sequence>
<dbReference type="Gene3D" id="3.30.420.10">
    <property type="entry name" value="Ribonuclease H-like superfamily/Ribonuclease H"/>
    <property type="match status" value="1"/>
</dbReference>
<proteinExistence type="predicted"/>
<dbReference type="Proteomes" id="UP000285951">
    <property type="component" value="Unassembled WGS sequence"/>
</dbReference>
<evidence type="ECO:0000313" key="2">
    <source>
        <dbReference type="EMBL" id="MUP38991.1"/>
    </source>
</evidence>
<organism evidence="2 5">
    <name type="scientific">Labilibaculum euxinus</name>
    <dbReference type="NCBI Taxonomy" id="2686357"/>
    <lineage>
        <taxon>Bacteria</taxon>
        <taxon>Pseudomonadati</taxon>
        <taxon>Bacteroidota</taxon>
        <taxon>Bacteroidia</taxon>
        <taxon>Marinilabiliales</taxon>
        <taxon>Marinifilaceae</taxon>
        <taxon>Labilibaculum</taxon>
    </lineage>
</organism>
<dbReference type="AlphaFoldDB" id="A0A7M4D8L2"/>
<name>A0A7M4D8L2_9BACT</name>
<evidence type="ECO:0000313" key="5">
    <source>
        <dbReference type="Proteomes" id="UP000462449"/>
    </source>
</evidence>
<dbReference type="EMBL" id="QTZN02000037">
    <property type="protein sequence ID" value="MVB08196.1"/>
    <property type="molecule type" value="Genomic_DNA"/>
</dbReference>
<accession>A0A7M4D8L2</accession>
<dbReference type="EMBL" id="WOTW01000037">
    <property type="protein sequence ID" value="MUP38991.1"/>
    <property type="molecule type" value="Genomic_DNA"/>
</dbReference>
<dbReference type="SUPFAM" id="SSF53098">
    <property type="entry name" value="Ribonuclease H-like"/>
    <property type="match status" value="1"/>
</dbReference>
<reference evidence="3 4" key="1">
    <citation type="submission" date="2019-11" db="EMBL/GenBank/DDBJ databases">
        <title>Draft genome sequence of Labilibaculum sp. strain SYP isolated from Black Sea.</title>
        <authorList>
            <person name="Yadav S."/>
            <person name="Villanueva L."/>
        </authorList>
    </citation>
    <scope>NUCLEOTIDE SEQUENCE [LARGE SCALE GENOMIC DNA]</scope>
    <source>
        <strain evidence="3 4">44</strain>
    </source>
</reference>
<dbReference type="GO" id="GO:0004523">
    <property type="term" value="F:RNA-DNA hybrid ribonuclease activity"/>
    <property type="evidence" value="ECO:0007669"/>
    <property type="project" value="InterPro"/>
</dbReference>